<feature type="region of interest" description="Disordered" evidence="1">
    <location>
        <begin position="187"/>
        <end position="215"/>
    </location>
</feature>
<dbReference type="Gramene" id="TraesROB_scaffold_077982_01G000200.1">
    <property type="protein sequence ID" value="TraesROB_scaffold_077982_01G000200.1"/>
    <property type="gene ID" value="TraesROB_scaffold_077982_01G000200"/>
</dbReference>
<dbReference type="OMA" id="CLAHEHH"/>
<evidence type="ECO:0000256" key="1">
    <source>
        <dbReference type="SAM" id="MobiDB-lite"/>
    </source>
</evidence>
<dbReference type="AlphaFoldDB" id="A0A3B6KJK0"/>
<dbReference type="Gramene" id="TraesARI5A03G02721120.1">
    <property type="protein sequence ID" value="TraesARI5A03G02721120.1"/>
    <property type="gene ID" value="TraesARI5A03G02721120"/>
</dbReference>
<dbReference type="Gramene" id="TraesCS5A02G240800.1">
    <property type="protein sequence ID" value="TraesCS5A02G240800.1"/>
    <property type="gene ID" value="TraesCS5A02G240800"/>
</dbReference>
<organism evidence="2">
    <name type="scientific">Triticum aestivum</name>
    <name type="common">Wheat</name>
    <dbReference type="NCBI Taxonomy" id="4565"/>
    <lineage>
        <taxon>Eukaryota</taxon>
        <taxon>Viridiplantae</taxon>
        <taxon>Streptophyta</taxon>
        <taxon>Embryophyta</taxon>
        <taxon>Tracheophyta</taxon>
        <taxon>Spermatophyta</taxon>
        <taxon>Magnoliopsida</taxon>
        <taxon>Liliopsida</taxon>
        <taxon>Poales</taxon>
        <taxon>Poaceae</taxon>
        <taxon>BOP clade</taxon>
        <taxon>Pooideae</taxon>
        <taxon>Triticodae</taxon>
        <taxon>Triticeae</taxon>
        <taxon>Triticinae</taxon>
        <taxon>Triticum</taxon>
    </lineage>
</organism>
<reference evidence="2" key="1">
    <citation type="submission" date="2018-08" db="EMBL/GenBank/DDBJ databases">
        <authorList>
            <person name="Rossello M."/>
        </authorList>
    </citation>
    <scope>NUCLEOTIDE SEQUENCE [LARGE SCALE GENOMIC DNA]</scope>
    <source>
        <strain evidence="2">cv. Chinese Spring</strain>
    </source>
</reference>
<evidence type="ECO:0000313" key="3">
    <source>
        <dbReference type="Proteomes" id="UP000019116"/>
    </source>
</evidence>
<dbReference type="PANTHER" id="PTHR36324:SF1">
    <property type="entry name" value="OS09G0460100 PROTEIN"/>
    <property type="match status" value="1"/>
</dbReference>
<protein>
    <submittedName>
        <fullName evidence="2">Uncharacterized protein</fullName>
    </submittedName>
</protein>
<accession>A0A3B6KJK0</accession>
<feature type="compositionally biased region" description="Low complexity" evidence="1">
    <location>
        <begin position="194"/>
        <end position="209"/>
    </location>
</feature>
<proteinExistence type="predicted"/>
<sequence length="215" mass="22960">MPCLAHEHHPRLPAANHCSRSLSCLVRETYALCHGPCLGIPAAGWSSGDDDSEEDDRAMLDTKEVILNEMRKREMRKRPSSCGVGSPTLSGAFAWSFTPLHPRSVRGKASSSEKCVAVEEEEKSAASDGDNESEAFFSVKSFFTRSTSRAATVASSTDMDPPAAWEGLRGCEGWPFGLCRRCPARRPTRGNGASGAAAAATSPSGLTTARLRLTA</sequence>
<reference evidence="2" key="2">
    <citation type="submission" date="2018-10" db="UniProtKB">
        <authorList>
            <consortium name="EnsemblPlants"/>
        </authorList>
    </citation>
    <scope>IDENTIFICATION</scope>
</reference>
<dbReference type="Gramene" id="TraesSTA5A03G02670130.1">
    <property type="protein sequence ID" value="TraesSTA5A03G02670130.1"/>
    <property type="gene ID" value="TraesSTA5A03G02670130"/>
</dbReference>
<dbReference type="Gramene" id="TraesJAG5A03G02680290.1">
    <property type="protein sequence ID" value="TraesJAG5A03G02680290.1"/>
    <property type="gene ID" value="TraesJAG5A03G02680290"/>
</dbReference>
<name>A0A3B6KJK0_WHEAT</name>
<dbReference type="Gramene" id="TraesCS5A03G0607800.1">
    <property type="protein sequence ID" value="TraesCS5A03G0607800.1.CDS"/>
    <property type="gene ID" value="TraesCS5A03G0607800"/>
</dbReference>
<dbReference type="PANTHER" id="PTHR36324">
    <property type="entry name" value="OS09G0460100 PROTEIN"/>
    <property type="match status" value="1"/>
</dbReference>
<dbReference type="OrthoDB" id="1930572at2759"/>
<dbReference type="Gramene" id="TraesLAC5A03G02632880.1">
    <property type="protein sequence ID" value="TraesLAC5A03G02632880.1"/>
    <property type="gene ID" value="TraesLAC5A03G02632880"/>
</dbReference>
<dbReference type="Gramene" id="TraesMAC5A03G02677370.1">
    <property type="protein sequence ID" value="TraesMAC5A03G02677370.1"/>
    <property type="gene ID" value="TraesMAC5A03G02677370"/>
</dbReference>
<evidence type="ECO:0000313" key="2">
    <source>
        <dbReference type="EnsemblPlants" id="TraesCS5A02G240800.1"/>
    </source>
</evidence>
<dbReference type="EnsemblPlants" id="TraesCS5A02G240800.1">
    <property type="protein sequence ID" value="TraesCS5A02G240800.1"/>
    <property type="gene ID" value="TraesCS5A02G240800"/>
</dbReference>
<dbReference type="Proteomes" id="UP000019116">
    <property type="component" value="Chromosome 5A"/>
</dbReference>
<keyword evidence="3" id="KW-1185">Reference proteome</keyword>